<protein>
    <submittedName>
        <fullName evidence="15">Peptidase M50 family</fullName>
    </submittedName>
    <submittedName>
        <fullName evidence="16">Site-2 protease family protein</fullName>
    </submittedName>
</protein>
<evidence type="ECO:0000313" key="17">
    <source>
        <dbReference type="Proteomes" id="UP000017938"/>
    </source>
</evidence>
<evidence type="ECO:0000256" key="6">
    <source>
        <dbReference type="ARBA" id="ARBA00022692"/>
    </source>
</evidence>
<dbReference type="GO" id="GO:0005886">
    <property type="term" value="C:plasma membrane"/>
    <property type="evidence" value="ECO:0007669"/>
    <property type="project" value="UniProtKB-SubCell"/>
</dbReference>
<evidence type="ECO:0000256" key="4">
    <source>
        <dbReference type="ARBA" id="ARBA00022475"/>
    </source>
</evidence>
<reference evidence="15" key="1">
    <citation type="submission" date="2012-11" db="EMBL/GenBank/DDBJ databases">
        <title>Dependencies among metagenomic species, viruses, plasmids and units of genetic variation.</title>
        <authorList>
            <person name="Nielsen H.B."/>
            <person name="Almeida M."/>
            <person name="Juncker A.S."/>
            <person name="Rasmussen S."/>
            <person name="Li J."/>
            <person name="Sunagawa S."/>
            <person name="Plichta D."/>
            <person name="Gautier L."/>
            <person name="Le Chatelier E."/>
            <person name="Peletier E."/>
            <person name="Bonde I."/>
            <person name="Nielsen T."/>
            <person name="Manichanh C."/>
            <person name="Arumugam M."/>
            <person name="Batto J."/>
            <person name="Santos M.B.Q.D."/>
            <person name="Blom N."/>
            <person name="Borruel N."/>
            <person name="Burgdorf K.S."/>
            <person name="Boumezbeur F."/>
            <person name="Casellas F."/>
            <person name="Dore J."/>
            <person name="Guarner F."/>
            <person name="Hansen T."/>
            <person name="Hildebrand F."/>
            <person name="Kaas R.S."/>
            <person name="Kennedy S."/>
            <person name="Kristiansen K."/>
            <person name="Kultima J.R."/>
            <person name="Leonard P."/>
            <person name="Levenez F."/>
            <person name="Lund O."/>
            <person name="Moumen B."/>
            <person name="Le Paslier D."/>
            <person name="Pons N."/>
            <person name="Pedersen O."/>
            <person name="Prifti E."/>
            <person name="Qin J."/>
            <person name="Raes J."/>
            <person name="Tap J."/>
            <person name="Tims S."/>
            <person name="Ussery D.W."/>
            <person name="Yamada T."/>
            <person name="MetaHit consortium"/>
            <person name="Renault P."/>
            <person name="Sicheritz-Ponten T."/>
            <person name="Bork P."/>
            <person name="Wang J."/>
            <person name="Brunak S."/>
            <person name="Ehrlich S.D."/>
        </authorList>
    </citation>
    <scope>NUCLEOTIDE SEQUENCE [LARGE SCALE GENOMIC DNA]</scope>
</reference>
<organism evidence="15 17">
    <name type="scientific">Candidatus Colimorpha enterica</name>
    <dbReference type="NCBI Taxonomy" id="3083063"/>
    <lineage>
        <taxon>Bacteria</taxon>
        <taxon>Pseudomonadati</taxon>
        <taxon>Bacteroidota</taxon>
        <taxon>Bacteroidia</taxon>
        <taxon>Bacteroidales</taxon>
        <taxon>Candidatus Colimorpha</taxon>
    </lineage>
</organism>
<evidence type="ECO:0000256" key="12">
    <source>
        <dbReference type="ARBA" id="ARBA00023136"/>
    </source>
</evidence>
<dbReference type="PANTHER" id="PTHR35864">
    <property type="entry name" value="ZINC METALLOPROTEASE MJ0611-RELATED"/>
    <property type="match status" value="1"/>
</dbReference>
<evidence type="ECO:0000259" key="14">
    <source>
        <dbReference type="Pfam" id="PF02163"/>
    </source>
</evidence>
<keyword evidence="6 13" id="KW-0812">Transmembrane</keyword>
<dbReference type="InterPro" id="IPR044537">
    <property type="entry name" value="Rip2-like"/>
</dbReference>
<dbReference type="PANTHER" id="PTHR35864:SF1">
    <property type="entry name" value="ZINC METALLOPROTEASE YWHC-RELATED"/>
    <property type="match status" value="1"/>
</dbReference>
<evidence type="ECO:0000256" key="11">
    <source>
        <dbReference type="ARBA" id="ARBA00023049"/>
    </source>
</evidence>
<keyword evidence="7" id="KW-0479">Metal-binding</keyword>
<evidence type="ECO:0000256" key="5">
    <source>
        <dbReference type="ARBA" id="ARBA00022670"/>
    </source>
</evidence>
<evidence type="ECO:0000256" key="3">
    <source>
        <dbReference type="ARBA" id="ARBA00007931"/>
    </source>
</evidence>
<dbReference type="EMBL" id="CBFW010000202">
    <property type="protein sequence ID" value="CDC74194.1"/>
    <property type="molecule type" value="Genomic_DNA"/>
</dbReference>
<evidence type="ECO:0000256" key="1">
    <source>
        <dbReference type="ARBA" id="ARBA00001947"/>
    </source>
</evidence>
<comment type="subcellular location">
    <subcellularLocation>
        <location evidence="2">Cell membrane</location>
        <topology evidence="2">Multi-pass membrane protein</topology>
    </subcellularLocation>
</comment>
<feature type="transmembrane region" description="Helical" evidence="13">
    <location>
        <begin position="12"/>
        <end position="39"/>
    </location>
</feature>
<keyword evidence="9" id="KW-0862">Zinc</keyword>
<sequence>MLLDILSGDFSVWTLVSLLVSVPIVLFSLSFHEFAHAWAADKLGDSTARWHGRLTLNPFRHLDLVGTLSMIAFGIGWAKPVPVDVRNFRNPKKGMALTGLAGPVSNLILSFAGILCYRILNAVTALNVILRHGNVYTYQNAQIGIFDVIAIFFIVFSQMNAYLAVFNLIPVPPFDGSRIFYFLLPDKWYFSVMRYERVIMIVMLVLLATGILTPVISAVSDGVLSAFDFVIRLVPFL</sequence>
<dbReference type="InterPro" id="IPR052348">
    <property type="entry name" value="Metallopeptidase_M50B"/>
</dbReference>
<evidence type="ECO:0000313" key="15">
    <source>
        <dbReference type="EMBL" id="CDC74194.1"/>
    </source>
</evidence>
<reference evidence="16 18" key="2">
    <citation type="submission" date="2022-03" db="EMBL/GenBank/DDBJ databases">
        <title>Metagenome-assembled genomes from swine fecal metagenomes.</title>
        <authorList>
            <person name="Holman D.B."/>
            <person name="Kommadath A."/>
        </authorList>
    </citation>
    <scope>NUCLEOTIDE SEQUENCE [LARGE SCALE GENOMIC DNA]</scope>
    <source>
        <strain evidence="16">SUG147</strain>
    </source>
</reference>
<dbReference type="CDD" id="cd06158">
    <property type="entry name" value="S2P-M50_like_1"/>
    <property type="match status" value="1"/>
</dbReference>
<dbReference type="AlphaFoldDB" id="R6TWJ0"/>
<dbReference type="GO" id="GO:0046872">
    <property type="term" value="F:metal ion binding"/>
    <property type="evidence" value="ECO:0007669"/>
    <property type="project" value="UniProtKB-KW"/>
</dbReference>
<dbReference type="GO" id="GO:0008237">
    <property type="term" value="F:metallopeptidase activity"/>
    <property type="evidence" value="ECO:0007669"/>
    <property type="project" value="UniProtKB-KW"/>
</dbReference>
<dbReference type="Pfam" id="PF02163">
    <property type="entry name" value="Peptidase_M50"/>
    <property type="match status" value="1"/>
</dbReference>
<feature type="transmembrane region" description="Helical" evidence="13">
    <location>
        <begin position="59"/>
        <end position="78"/>
    </location>
</feature>
<feature type="transmembrane region" description="Helical" evidence="13">
    <location>
        <begin position="198"/>
        <end position="219"/>
    </location>
</feature>
<dbReference type="InterPro" id="IPR008915">
    <property type="entry name" value="Peptidase_M50"/>
</dbReference>
<comment type="cofactor">
    <cofactor evidence="1">
        <name>Zn(2+)</name>
        <dbReference type="ChEBI" id="CHEBI:29105"/>
    </cofactor>
</comment>
<proteinExistence type="inferred from homology"/>
<keyword evidence="10 13" id="KW-1133">Transmembrane helix</keyword>
<keyword evidence="12 13" id="KW-0472">Membrane</keyword>
<evidence type="ECO:0000256" key="13">
    <source>
        <dbReference type="SAM" id="Phobius"/>
    </source>
</evidence>
<comment type="caution">
    <text evidence="15">The sequence shown here is derived from an EMBL/GenBank/DDBJ whole genome shotgun (WGS) entry which is preliminary data.</text>
</comment>
<feature type="transmembrane region" description="Helical" evidence="13">
    <location>
        <begin position="140"/>
        <end position="169"/>
    </location>
</feature>
<keyword evidence="5 16" id="KW-0645">Protease</keyword>
<keyword evidence="11" id="KW-0482">Metalloprotease</keyword>
<dbReference type="Proteomes" id="UP000017938">
    <property type="component" value="Unassembled WGS sequence"/>
</dbReference>
<accession>R6TWJ0</accession>
<feature type="transmembrane region" description="Helical" evidence="13">
    <location>
        <begin position="99"/>
        <end position="120"/>
    </location>
</feature>
<evidence type="ECO:0000256" key="7">
    <source>
        <dbReference type="ARBA" id="ARBA00022723"/>
    </source>
</evidence>
<evidence type="ECO:0000256" key="2">
    <source>
        <dbReference type="ARBA" id="ARBA00004651"/>
    </source>
</evidence>
<evidence type="ECO:0000256" key="9">
    <source>
        <dbReference type="ARBA" id="ARBA00022833"/>
    </source>
</evidence>
<dbReference type="GO" id="GO:0006508">
    <property type="term" value="P:proteolysis"/>
    <property type="evidence" value="ECO:0007669"/>
    <property type="project" value="UniProtKB-KW"/>
</dbReference>
<dbReference type="Proteomes" id="UP001139365">
    <property type="component" value="Unassembled WGS sequence"/>
</dbReference>
<evidence type="ECO:0000313" key="18">
    <source>
        <dbReference type="Proteomes" id="UP001139365"/>
    </source>
</evidence>
<evidence type="ECO:0000313" key="16">
    <source>
        <dbReference type="EMBL" id="MCI5756294.1"/>
    </source>
</evidence>
<evidence type="ECO:0000256" key="10">
    <source>
        <dbReference type="ARBA" id="ARBA00022989"/>
    </source>
</evidence>
<dbReference type="STRING" id="1263015.BN580_01439"/>
<comment type="similarity">
    <text evidence="3">Belongs to the peptidase M50B family.</text>
</comment>
<gene>
    <name evidence="15" type="ORF">BN580_01439</name>
    <name evidence="16" type="ORF">MR241_08400</name>
</gene>
<name>R6TWJ0_9BACT</name>
<keyword evidence="8" id="KW-0378">Hydrolase</keyword>
<evidence type="ECO:0000256" key="8">
    <source>
        <dbReference type="ARBA" id="ARBA00022801"/>
    </source>
</evidence>
<feature type="domain" description="Peptidase M50" evidence="14">
    <location>
        <begin position="24"/>
        <end position="207"/>
    </location>
</feature>
<keyword evidence="4" id="KW-1003">Cell membrane</keyword>
<dbReference type="EMBL" id="JALEMU010000133">
    <property type="protein sequence ID" value="MCI5756294.1"/>
    <property type="molecule type" value="Genomic_DNA"/>
</dbReference>